<comment type="caution">
    <text evidence="1">The sequence shown here is derived from an EMBL/GenBank/DDBJ whole genome shotgun (WGS) entry which is preliminary data.</text>
</comment>
<dbReference type="Gene3D" id="3.90.550.10">
    <property type="entry name" value="Spore Coat Polysaccharide Biosynthesis Protein SpsA, Chain A"/>
    <property type="match status" value="1"/>
</dbReference>
<gene>
    <name evidence="1" type="ORF">ACFOMH_03675</name>
</gene>
<dbReference type="CDD" id="cd00761">
    <property type="entry name" value="Glyco_tranf_GTA_type"/>
    <property type="match status" value="1"/>
</dbReference>
<dbReference type="EC" id="2.4.-.-" evidence="1"/>
<dbReference type="InterPro" id="IPR029044">
    <property type="entry name" value="Nucleotide-diphossugar_trans"/>
</dbReference>
<dbReference type="SUPFAM" id="SSF53448">
    <property type="entry name" value="Nucleotide-diphospho-sugar transferases"/>
    <property type="match status" value="1"/>
</dbReference>
<keyword evidence="2" id="KW-1185">Reference proteome</keyword>
<proteinExistence type="predicted"/>
<organism evidence="1 2">
    <name type="scientific">Paracoccus mangrovi</name>
    <dbReference type="NCBI Taxonomy" id="1715645"/>
    <lineage>
        <taxon>Bacteria</taxon>
        <taxon>Pseudomonadati</taxon>
        <taxon>Pseudomonadota</taxon>
        <taxon>Alphaproteobacteria</taxon>
        <taxon>Rhodobacterales</taxon>
        <taxon>Paracoccaceae</taxon>
        <taxon>Paracoccus</taxon>
    </lineage>
</organism>
<reference evidence="2" key="1">
    <citation type="journal article" date="2019" name="Int. J. Syst. Evol. Microbiol.">
        <title>The Global Catalogue of Microorganisms (GCM) 10K type strain sequencing project: providing services to taxonomists for standard genome sequencing and annotation.</title>
        <authorList>
            <consortium name="The Broad Institute Genomics Platform"/>
            <consortium name="The Broad Institute Genome Sequencing Center for Infectious Disease"/>
            <person name="Wu L."/>
            <person name="Ma J."/>
        </authorList>
    </citation>
    <scope>NUCLEOTIDE SEQUENCE [LARGE SCALE GENOMIC DNA]</scope>
    <source>
        <strain evidence="2">KCTC 42899</strain>
    </source>
</reference>
<dbReference type="EMBL" id="JBHRXJ010000002">
    <property type="protein sequence ID" value="MFC3527261.1"/>
    <property type="molecule type" value="Genomic_DNA"/>
</dbReference>
<dbReference type="RefSeq" id="WP_377742684.1">
    <property type="nucleotide sequence ID" value="NZ_JBHRXJ010000002.1"/>
</dbReference>
<keyword evidence="1" id="KW-0328">Glycosyltransferase</keyword>
<evidence type="ECO:0000313" key="2">
    <source>
        <dbReference type="Proteomes" id="UP001595721"/>
    </source>
</evidence>
<evidence type="ECO:0000313" key="1">
    <source>
        <dbReference type="EMBL" id="MFC3527261.1"/>
    </source>
</evidence>
<dbReference type="Pfam" id="PF13704">
    <property type="entry name" value="Glyco_tranf_2_4"/>
    <property type="match status" value="1"/>
</dbReference>
<dbReference type="GO" id="GO:0016757">
    <property type="term" value="F:glycosyltransferase activity"/>
    <property type="evidence" value="ECO:0007669"/>
    <property type="project" value="UniProtKB-KW"/>
</dbReference>
<protein>
    <submittedName>
        <fullName evidence="1">Glycosyltransferase family 2 protein</fullName>
        <ecNumber evidence="1">2.4.-.-</ecNumber>
    </submittedName>
</protein>
<keyword evidence="1" id="KW-0808">Transferase</keyword>
<accession>A0ABV7QZ19</accession>
<name>A0ABV7QZ19_9RHOB</name>
<dbReference type="Proteomes" id="UP001595721">
    <property type="component" value="Unassembled WGS sequence"/>
</dbReference>
<sequence>MSLLEEIRPAPQADGLPLIVLIHNEANLIAPFLAHYRALGPTHFIVVDDRSTDDSRARLTAEPDVTLMQPVAGSSYARDKLAWRQELLARHAPGRWALLPDMDEHFVFAGMERQSLADYIAALEAEGAEAVLTVMIDMYADLPLAEHLYPRPGVDSLLQAFPWFDGPGPAPLGYHFMFNSSKARRKAATPPLSVHGGLRDRLFRVPGLRMNRLALAALDRVAGLGGAVQPRGLDLIRHQIARKLTRRFFKGALDMHKVALLRWRPGTNFVGAHRLRENYRMSESIAALLHFKFTRGVAGLEYTAQRGQHFGGARHYHDMLDATEILGRSPLFSGSRQWQGSASLQGIIRGVPAR</sequence>